<evidence type="ECO:0000256" key="2">
    <source>
        <dbReference type="SAM" id="SignalP"/>
    </source>
</evidence>
<dbReference type="SUPFAM" id="SSF53850">
    <property type="entry name" value="Periplasmic binding protein-like II"/>
    <property type="match status" value="1"/>
</dbReference>
<dbReference type="PANTHER" id="PTHR30006">
    <property type="entry name" value="THIAMINE-BINDING PERIPLASMIC PROTEIN-RELATED"/>
    <property type="match status" value="1"/>
</dbReference>
<keyword evidence="4" id="KW-1185">Reference proteome</keyword>
<feature type="chain" id="PRO_5015630894" evidence="2">
    <location>
        <begin position="29"/>
        <end position="359"/>
    </location>
</feature>
<keyword evidence="1 2" id="KW-0732">Signal</keyword>
<sequence>MRNRPLHLFQSFMLFSLCAVLSLHTSHAQPSPEEVNAVLSYEGPDREQRLLEGAREEGTVVIYTSLNLKDSVPITEAFEKKYPGVKVTLWRAGSEKVLNRAVTEARAGRYSPDVIETNGPEMEALYREKILTTFFSPHFKDIPDVAFPEHRHYVADRFNFFVLGYNTDLVKEDEVPDTYEDLLDPRWHGKVAIEAGDSDWFAAVVKSMGEEKGLEYFRKLAATKPQIRTGHTLIAELLAAGEMPMAATVYNQNVERLRLKGAPVGWKPLAPTFGRPNAIGIAAHAPHPHAALLFTDFMLSREGQELIKARNRVPSSNAVDSPLNKFPYKMIDPVIVLDEAQKWQAIWQDLFLKDQASVK</sequence>
<dbReference type="Proteomes" id="UP000246145">
    <property type="component" value="Unassembled WGS sequence"/>
</dbReference>
<name>A0A2U1CIL5_9BURK</name>
<evidence type="ECO:0000313" key="3">
    <source>
        <dbReference type="EMBL" id="PVY60860.1"/>
    </source>
</evidence>
<dbReference type="EMBL" id="QEKO01000006">
    <property type="protein sequence ID" value="PVY60860.1"/>
    <property type="molecule type" value="Genomic_DNA"/>
</dbReference>
<accession>A0A2U1CIL5</accession>
<dbReference type="AlphaFoldDB" id="A0A2U1CIL5"/>
<evidence type="ECO:0000256" key="1">
    <source>
        <dbReference type="ARBA" id="ARBA00022729"/>
    </source>
</evidence>
<organism evidence="3 4">
    <name type="scientific">Pusillimonas noertemannii</name>
    <dbReference type="NCBI Taxonomy" id="305977"/>
    <lineage>
        <taxon>Bacteria</taxon>
        <taxon>Pseudomonadati</taxon>
        <taxon>Pseudomonadota</taxon>
        <taxon>Betaproteobacteria</taxon>
        <taxon>Burkholderiales</taxon>
        <taxon>Alcaligenaceae</taxon>
        <taxon>Pusillimonas</taxon>
    </lineage>
</organism>
<protein>
    <submittedName>
        <fullName evidence="3">Iron(III) transport system substrate-binding protein</fullName>
    </submittedName>
</protein>
<feature type="signal peptide" evidence="2">
    <location>
        <begin position="1"/>
        <end position="28"/>
    </location>
</feature>
<dbReference type="RefSeq" id="WP_017525100.1">
    <property type="nucleotide sequence ID" value="NZ_JACCEX010000010.1"/>
</dbReference>
<dbReference type="Gene3D" id="3.40.190.10">
    <property type="entry name" value="Periplasmic binding protein-like II"/>
    <property type="match status" value="2"/>
</dbReference>
<dbReference type="STRING" id="1231391.GCA_000308195_02750"/>
<gene>
    <name evidence="3" type="ORF">C7440_3364</name>
</gene>
<dbReference type="InterPro" id="IPR006059">
    <property type="entry name" value="SBP"/>
</dbReference>
<reference evidence="3 4" key="1">
    <citation type="submission" date="2018-04" db="EMBL/GenBank/DDBJ databases">
        <title>Genomic Encyclopedia of Type Strains, Phase IV (KMG-IV): sequencing the most valuable type-strain genomes for metagenomic binning, comparative biology and taxonomic classification.</title>
        <authorList>
            <person name="Goeker M."/>
        </authorList>
    </citation>
    <scope>NUCLEOTIDE SEQUENCE [LARGE SCALE GENOMIC DNA]</scope>
    <source>
        <strain evidence="3 4">DSM 10065</strain>
    </source>
</reference>
<evidence type="ECO:0000313" key="4">
    <source>
        <dbReference type="Proteomes" id="UP000246145"/>
    </source>
</evidence>
<comment type="caution">
    <text evidence="3">The sequence shown here is derived from an EMBL/GenBank/DDBJ whole genome shotgun (WGS) entry which is preliminary data.</text>
</comment>
<dbReference type="Pfam" id="PF01547">
    <property type="entry name" value="SBP_bac_1"/>
    <property type="match status" value="1"/>
</dbReference>
<proteinExistence type="predicted"/>